<protein>
    <submittedName>
        <fullName evidence="4">Universal stress protein</fullName>
    </submittedName>
</protein>
<name>A0ABV8HQH8_9ACTN</name>
<comment type="similarity">
    <text evidence="1">Belongs to the universal stress protein A family.</text>
</comment>
<evidence type="ECO:0000313" key="4">
    <source>
        <dbReference type="EMBL" id="MFC4032386.1"/>
    </source>
</evidence>
<dbReference type="Proteomes" id="UP001595765">
    <property type="component" value="Unassembled WGS sequence"/>
</dbReference>
<evidence type="ECO:0000256" key="1">
    <source>
        <dbReference type="ARBA" id="ARBA00008791"/>
    </source>
</evidence>
<dbReference type="InterPro" id="IPR014729">
    <property type="entry name" value="Rossmann-like_a/b/a_fold"/>
</dbReference>
<feature type="domain" description="UspA" evidence="3">
    <location>
        <begin position="154"/>
        <end position="222"/>
    </location>
</feature>
<gene>
    <name evidence="4" type="ORF">ACFO3J_12945</name>
</gene>
<dbReference type="EMBL" id="JBHSBB010000010">
    <property type="protein sequence ID" value="MFC4032386.1"/>
    <property type="molecule type" value="Genomic_DNA"/>
</dbReference>
<evidence type="ECO:0000313" key="5">
    <source>
        <dbReference type="Proteomes" id="UP001595765"/>
    </source>
</evidence>
<evidence type="ECO:0000256" key="2">
    <source>
        <dbReference type="SAM" id="MobiDB-lite"/>
    </source>
</evidence>
<dbReference type="PRINTS" id="PR01438">
    <property type="entry name" value="UNVRSLSTRESS"/>
</dbReference>
<dbReference type="Pfam" id="PF00582">
    <property type="entry name" value="Usp"/>
    <property type="match status" value="2"/>
</dbReference>
<comment type="caution">
    <text evidence="4">The sequence shown here is derived from an EMBL/GenBank/DDBJ whole genome shotgun (WGS) entry which is preliminary data.</text>
</comment>
<organism evidence="4 5">
    <name type="scientific">Streptomyces polygonati</name>
    <dbReference type="NCBI Taxonomy" id="1617087"/>
    <lineage>
        <taxon>Bacteria</taxon>
        <taxon>Bacillati</taxon>
        <taxon>Actinomycetota</taxon>
        <taxon>Actinomycetes</taxon>
        <taxon>Kitasatosporales</taxon>
        <taxon>Streptomycetaceae</taxon>
        <taxon>Streptomyces</taxon>
    </lineage>
</organism>
<proteinExistence type="inferred from homology"/>
<sequence length="270" mass="28166">MTGRPVVVGMDGSTVAFGALDVAAAEALRRRAPLEIVYCVPEPDIGGPVLAAAGARVRQRYPGLTVRTEAAVGDPVEVLVERGRDAALTVVGHRAARPFTGLLVRSVSRRMAARTLGPLLVVRGDLPQHGAGRGEHQVLLGLEHDDATDCAGYAFADADRRQVALRVTALRGTSARAVVDATAGADAIVIGTRHRRDRPGPRLGRVTSALLDHAHCPVVLVPAPTARAAVATRGPDGTGRRHRPDRGSPGGGAFRAPRGPRGMPGEPRQA</sequence>
<dbReference type="Gene3D" id="3.40.50.620">
    <property type="entry name" value="HUPs"/>
    <property type="match status" value="2"/>
</dbReference>
<feature type="compositionally biased region" description="Low complexity" evidence="2">
    <location>
        <begin position="254"/>
        <end position="270"/>
    </location>
</feature>
<keyword evidence="5" id="KW-1185">Reference proteome</keyword>
<dbReference type="PANTHER" id="PTHR46268:SF6">
    <property type="entry name" value="UNIVERSAL STRESS PROTEIN UP12"/>
    <property type="match status" value="1"/>
</dbReference>
<dbReference type="PANTHER" id="PTHR46268">
    <property type="entry name" value="STRESS RESPONSE PROTEIN NHAX"/>
    <property type="match status" value="1"/>
</dbReference>
<reference evidence="5" key="1">
    <citation type="journal article" date="2019" name="Int. J. Syst. Evol. Microbiol.">
        <title>The Global Catalogue of Microorganisms (GCM) 10K type strain sequencing project: providing services to taxonomists for standard genome sequencing and annotation.</title>
        <authorList>
            <consortium name="The Broad Institute Genomics Platform"/>
            <consortium name="The Broad Institute Genome Sequencing Center for Infectious Disease"/>
            <person name="Wu L."/>
            <person name="Ma J."/>
        </authorList>
    </citation>
    <scope>NUCLEOTIDE SEQUENCE [LARGE SCALE GENOMIC DNA]</scope>
    <source>
        <strain evidence="5">CGMCC 4.7237</strain>
    </source>
</reference>
<accession>A0ABV8HQH8</accession>
<dbReference type="InterPro" id="IPR006016">
    <property type="entry name" value="UspA"/>
</dbReference>
<evidence type="ECO:0000259" key="3">
    <source>
        <dbReference type="Pfam" id="PF00582"/>
    </source>
</evidence>
<feature type="domain" description="UspA" evidence="3">
    <location>
        <begin position="4"/>
        <end position="123"/>
    </location>
</feature>
<dbReference type="CDD" id="cd00293">
    <property type="entry name" value="USP-like"/>
    <property type="match status" value="1"/>
</dbReference>
<feature type="region of interest" description="Disordered" evidence="2">
    <location>
        <begin position="230"/>
        <end position="270"/>
    </location>
</feature>
<dbReference type="InterPro" id="IPR006015">
    <property type="entry name" value="Universal_stress_UspA"/>
</dbReference>
<dbReference type="SUPFAM" id="SSF52402">
    <property type="entry name" value="Adenine nucleotide alpha hydrolases-like"/>
    <property type="match status" value="2"/>
</dbReference>
<dbReference type="RefSeq" id="WP_386429310.1">
    <property type="nucleotide sequence ID" value="NZ_JBHSBB010000010.1"/>
</dbReference>